<feature type="region of interest" description="Disordered" evidence="1">
    <location>
        <begin position="168"/>
        <end position="192"/>
    </location>
</feature>
<organism evidence="2 3">
    <name type="scientific">Hyaloperonospora arabidopsidis (strain Emoy2)</name>
    <name type="common">Downy mildew agent</name>
    <name type="synonym">Peronospora arabidopsidis</name>
    <dbReference type="NCBI Taxonomy" id="559515"/>
    <lineage>
        <taxon>Eukaryota</taxon>
        <taxon>Sar</taxon>
        <taxon>Stramenopiles</taxon>
        <taxon>Oomycota</taxon>
        <taxon>Peronosporomycetes</taxon>
        <taxon>Peronosporales</taxon>
        <taxon>Peronosporaceae</taxon>
        <taxon>Hyaloperonospora</taxon>
    </lineage>
</organism>
<dbReference type="STRING" id="559515.M4BRJ9"/>
<feature type="region of interest" description="Disordered" evidence="1">
    <location>
        <begin position="118"/>
        <end position="141"/>
    </location>
</feature>
<protein>
    <submittedName>
        <fullName evidence="2">Uncharacterized protein</fullName>
    </submittedName>
</protein>
<dbReference type="InParanoid" id="M4BRJ9"/>
<dbReference type="EMBL" id="JH598649">
    <property type="status" value="NOT_ANNOTATED_CDS"/>
    <property type="molecule type" value="Genomic_DNA"/>
</dbReference>
<sequence>MLSSSQSLRSIFEEVYADAVCRLNRLPDGVTQLQELRKKLVGEDSDAKLNGHEVETRLLCGYVMLDEILKEFCSILFARERLKTLPLQPEGYFMKPKRAGSFSPFSMMQRERALSSETFFSDDGSKVDEGSPRNQERIGEEFEALLAEAQSSMDELLVGSSEGLTLSAPEADLKTYTDQSGQEEGTPSTQIE</sequence>
<feature type="compositionally biased region" description="Polar residues" evidence="1">
    <location>
        <begin position="176"/>
        <end position="192"/>
    </location>
</feature>
<evidence type="ECO:0000256" key="1">
    <source>
        <dbReference type="SAM" id="MobiDB-lite"/>
    </source>
</evidence>
<feature type="compositionally biased region" description="Basic and acidic residues" evidence="1">
    <location>
        <begin position="123"/>
        <end position="140"/>
    </location>
</feature>
<dbReference type="AlphaFoldDB" id="M4BRJ9"/>
<proteinExistence type="predicted"/>
<dbReference type="eggNOG" id="KOG3695">
    <property type="taxonomic scope" value="Eukaryota"/>
</dbReference>
<dbReference type="Proteomes" id="UP000011713">
    <property type="component" value="Unassembled WGS sequence"/>
</dbReference>
<accession>M4BRJ9</accession>
<dbReference type="VEuPathDB" id="FungiDB:HpaG809039"/>
<reference evidence="3" key="1">
    <citation type="journal article" date="2010" name="Science">
        <title>Signatures of adaptation to obligate biotrophy in the Hyaloperonospora arabidopsidis genome.</title>
        <authorList>
            <person name="Baxter L."/>
            <person name="Tripathy S."/>
            <person name="Ishaque N."/>
            <person name="Boot N."/>
            <person name="Cabral A."/>
            <person name="Kemen E."/>
            <person name="Thines M."/>
            <person name="Ah-Fong A."/>
            <person name="Anderson R."/>
            <person name="Badejoko W."/>
            <person name="Bittner-Eddy P."/>
            <person name="Boore J.L."/>
            <person name="Chibucos M.C."/>
            <person name="Coates M."/>
            <person name="Dehal P."/>
            <person name="Delehaunty K."/>
            <person name="Dong S."/>
            <person name="Downton P."/>
            <person name="Dumas B."/>
            <person name="Fabro G."/>
            <person name="Fronick C."/>
            <person name="Fuerstenberg S.I."/>
            <person name="Fulton L."/>
            <person name="Gaulin E."/>
            <person name="Govers F."/>
            <person name="Hughes L."/>
            <person name="Humphray S."/>
            <person name="Jiang R.H."/>
            <person name="Judelson H."/>
            <person name="Kamoun S."/>
            <person name="Kyung K."/>
            <person name="Meijer H."/>
            <person name="Minx P."/>
            <person name="Morris P."/>
            <person name="Nelson J."/>
            <person name="Phuntumart V."/>
            <person name="Qutob D."/>
            <person name="Rehmany A."/>
            <person name="Rougon-Cardoso A."/>
            <person name="Ryden P."/>
            <person name="Torto-Alalibo T."/>
            <person name="Studholme D."/>
            <person name="Wang Y."/>
            <person name="Win J."/>
            <person name="Wood J."/>
            <person name="Clifton S.W."/>
            <person name="Rogers J."/>
            <person name="Van den Ackerveken G."/>
            <person name="Jones J.D."/>
            <person name="McDowell J.M."/>
            <person name="Beynon J."/>
            <person name="Tyler B.M."/>
        </authorList>
    </citation>
    <scope>NUCLEOTIDE SEQUENCE [LARGE SCALE GENOMIC DNA]</scope>
    <source>
        <strain evidence="3">Emoy2</strain>
    </source>
</reference>
<name>M4BRJ9_HYAAE</name>
<reference evidence="2" key="2">
    <citation type="submission" date="2015-06" db="UniProtKB">
        <authorList>
            <consortium name="EnsemblProtists"/>
        </authorList>
    </citation>
    <scope>IDENTIFICATION</scope>
    <source>
        <strain evidence="2">Emoy2</strain>
    </source>
</reference>
<evidence type="ECO:0000313" key="2">
    <source>
        <dbReference type="EnsemblProtists" id="HpaP809039"/>
    </source>
</evidence>
<dbReference type="HOGENOM" id="CLU_1417633_0_0_1"/>
<keyword evidence="3" id="KW-1185">Reference proteome</keyword>
<dbReference type="EnsemblProtists" id="HpaT809039">
    <property type="protein sequence ID" value="HpaP809039"/>
    <property type="gene ID" value="HpaG809039"/>
</dbReference>
<evidence type="ECO:0000313" key="3">
    <source>
        <dbReference type="Proteomes" id="UP000011713"/>
    </source>
</evidence>